<keyword evidence="2" id="KW-1185">Reference proteome</keyword>
<reference evidence="2" key="1">
    <citation type="submission" date="2017-06" db="EMBL/GenBank/DDBJ databases">
        <authorList>
            <person name="Varghese N."/>
            <person name="Submissions S."/>
        </authorList>
    </citation>
    <scope>NUCLEOTIDE SEQUENCE [LARGE SCALE GENOMIC DNA]</scope>
    <source>
        <strain evidence="2">JCM 23211</strain>
    </source>
</reference>
<keyword evidence="1" id="KW-0808">Transferase</keyword>
<organism evidence="1 2">
    <name type="scientific">Rhodococcoides kyotonense</name>
    <dbReference type="NCBI Taxonomy" id="398843"/>
    <lineage>
        <taxon>Bacteria</taxon>
        <taxon>Bacillati</taxon>
        <taxon>Actinomycetota</taxon>
        <taxon>Actinomycetes</taxon>
        <taxon>Mycobacteriales</taxon>
        <taxon>Nocardiaceae</taxon>
        <taxon>Rhodococcoides</taxon>
    </lineage>
</organism>
<accession>A0A239IX66</accession>
<evidence type="ECO:0000313" key="2">
    <source>
        <dbReference type="Proteomes" id="UP000198327"/>
    </source>
</evidence>
<name>A0A239IX66_9NOCA</name>
<dbReference type="Proteomes" id="UP000198327">
    <property type="component" value="Unassembled WGS sequence"/>
</dbReference>
<dbReference type="EMBL" id="FZOW01000007">
    <property type="protein sequence ID" value="SNS98217.1"/>
    <property type="molecule type" value="Genomic_DNA"/>
</dbReference>
<dbReference type="InterPro" id="IPR036890">
    <property type="entry name" value="HATPase_C_sf"/>
</dbReference>
<keyword evidence="1" id="KW-0418">Kinase</keyword>
<dbReference type="GO" id="GO:0016301">
    <property type="term" value="F:kinase activity"/>
    <property type="evidence" value="ECO:0007669"/>
    <property type="project" value="UniProtKB-KW"/>
</dbReference>
<protein>
    <submittedName>
        <fullName evidence="1">Histidine kinase-, DNA gyrase B-, and HSP90-like ATPase</fullName>
    </submittedName>
</protein>
<dbReference type="OrthoDB" id="3757919at2"/>
<gene>
    <name evidence="1" type="ORF">SAMN05421642_107274</name>
</gene>
<dbReference type="SUPFAM" id="SSF55874">
    <property type="entry name" value="ATPase domain of HSP90 chaperone/DNA topoisomerase II/histidine kinase"/>
    <property type="match status" value="1"/>
</dbReference>
<dbReference type="Gene3D" id="3.30.565.10">
    <property type="entry name" value="Histidine kinase-like ATPase, C-terminal domain"/>
    <property type="match status" value="1"/>
</dbReference>
<evidence type="ECO:0000313" key="1">
    <source>
        <dbReference type="EMBL" id="SNS98217.1"/>
    </source>
</evidence>
<dbReference type="RefSeq" id="WP_089247264.1">
    <property type="nucleotide sequence ID" value="NZ_FZOW01000007.1"/>
</dbReference>
<dbReference type="Pfam" id="PF13589">
    <property type="entry name" value="HATPase_c_3"/>
    <property type="match status" value="1"/>
</dbReference>
<sequence>MSESLEVVSSRKSVADPSLTRAIGLHHTLPTAIADLVDNSLDAGATHILVRFVREGTRITGLKVIDDGKGMDDRTIDSAMTYGNKREYGSSDLGHFGVGMKAASLSQANTLVVWSKSAGRDSVGRVIESADQLVSIVEHAEAQAVFEATNPRFPFTGGTIVEWRGITTFLMSADEDEQVSWLETAIDDVRSHLGIVFHRILDGSVRMTVDVFDVGFNRAGPPRVVRSIDPFAYPGTGRENYPRTSTVELPSGAAGVTCHIWPARSSLPEYRLFGAPGRDRQGLYFYRHRRLLQIGGWNGLWHARPDYGPARVAIDLDDAWTKHVQINPEKAGVTLDATVSAALRSVLAQVVADAVSTTKAARTRTPKPITALQPSSGFPEDVLDSFSDAFTFDDGQEPVAMQWRVLKRDRFFEVDLKNRTLWINARFRTELLGKRSRDNTDAPVVKALLYLLVHQMFTAQRLSAKQIEQMKAWQDVLVSAMASNREKAGGES</sequence>
<proteinExistence type="predicted"/>
<dbReference type="AlphaFoldDB" id="A0A239IX66"/>